<protein>
    <submittedName>
        <fullName evidence="4">Mucoidy inhibitor MuiA family protein</fullName>
    </submittedName>
</protein>
<dbReference type="EMBL" id="JBHULC010000027">
    <property type="protein sequence ID" value="MFD2523137.1"/>
    <property type="molecule type" value="Genomic_DNA"/>
</dbReference>
<dbReference type="SUPFAM" id="SSF49464">
    <property type="entry name" value="Carboxypeptidase regulatory domain-like"/>
    <property type="match status" value="1"/>
</dbReference>
<dbReference type="InterPro" id="IPR008969">
    <property type="entry name" value="CarboxyPept-like_regulatory"/>
</dbReference>
<feature type="domain" description="DUF4140" evidence="3">
    <location>
        <begin position="28"/>
        <end position="117"/>
    </location>
</feature>
<dbReference type="NCBIfam" id="TIGR02231">
    <property type="entry name" value="mucoidy inhibitor MuiA family protein"/>
    <property type="match status" value="1"/>
</dbReference>
<dbReference type="Proteomes" id="UP001597510">
    <property type="component" value="Unassembled WGS sequence"/>
</dbReference>
<evidence type="ECO:0000256" key="1">
    <source>
        <dbReference type="SAM" id="Coils"/>
    </source>
</evidence>
<evidence type="ECO:0000313" key="5">
    <source>
        <dbReference type="Proteomes" id="UP001597510"/>
    </source>
</evidence>
<dbReference type="RefSeq" id="WP_340239317.1">
    <property type="nucleotide sequence ID" value="NZ_JBBEWC010000012.1"/>
</dbReference>
<reference evidence="5" key="1">
    <citation type="journal article" date="2019" name="Int. J. Syst. Evol. Microbiol.">
        <title>The Global Catalogue of Microorganisms (GCM) 10K type strain sequencing project: providing services to taxonomists for standard genome sequencing and annotation.</title>
        <authorList>
            <consortium name="The Broad Institute Genomics Platform"/>
            <consortium name="The Broad Institute Genome Sequencing Center for Infectious Disease"/>
            <person name="Wu L."/>
            <person name="Ma J."/>
        </authorList>
    </citation>
    <scope>NUCLEOTIDE SEQUENCE [LARGE SCALE GENOMIC DNA]</scope>
    <source>
        <strain evidence="5">KCTC 52344</strain>
    </source>
</reference>
<dbReference type="Pfam" id="PF13600">
    <property type="entry name" value="DUF4140"/>
    <property type="match status" value="1"/>
</dbReference>
<dbReference type="Pfam" id="PF13715">
    <property type="entry name" value="CarbopepD_reg_2"/>
    <property type="match status" value="1"/>
</dbReference>
<feature type="domain" description="DUF4139" evidence="2">
    <location>
        <begin position="213"/>
        <end position="628"/>
    </location>
</feature>
<dbReference type="InterPro" id="IPR011935">
    <property type="entry name" value="CHP02231"/>
</dbReference>
<comment type="caution">
    <text evidence="4">The sequence shown here is derived from an EMBL/GenBank/DDBJ whole genome shotgun (WGS) entry which is preliminary data.</text>
</comment>
<dbReference type="Pfam" id="PF13598">
    <property type="entry name" value="DUF4139"/>
    <property type="match status" value="1"/>
</dbReference>
<organism evidence="4 5">
    <name type="scientific">Emticicia soli</name>
    <dbReference type="NCBI Taxonomy" id="2027878"/>
    <lineage>
        <taxon>Bacteria</taxon>
        <taxon>Pseudomonadati</taxon>
        <taxon>Bacteroidota</taxon>
        <taxon>Cytophagia</taxon>
        <taxon>Cytophagales</taxon>
        <taxon>Leadbetterellaceae</taxon>
        <taxon>Emticicia</taxon>
    </lineage>
</organism>
<keyword evidence="1" id="KW-0175">Coiled coil</keyword>
<keyword evidence="5" id="KW-1185">Reference proteome</keyword>
<evidence type="ECO:0000259" key="3">
    <source>
        <dbReference type="Pfam" id="PF13600"/>
    </source>
</evidence>
<name>A0ABW5JDJ6_9BACT</name>
<proteinExistence type="predicted"/>
<dbReference type="PANTHER" id="PTHR31005:SF8">
    <property type="entry name" value="DUF4139 DOMAIN-CONTAINING PROTEIN"/>
    <property type="match status" value="1"/>
</dbReference>
<dbReference type="InterPro" id="IPR025554">
    <property type="entry name" value="DUF4140"/>
</dbReference>
<accession>A0ABW5JDJ6</accession>
<dbReference type="InterPro" id="IPR037291">
    <property type="entry name" value="DUF4139"/>
</dbReference>
<gene>
    <name evidence="4" type="ORF">ACFSR2_19725</name>
</gene>
<feature type="coiled-coil region" evidence="1">
    <location>
        <begin position="155"/>
        <end position="189"/>
    </location>
</feature>
<dbReference type="PANTHER" id="PTHR31005">
    <property type="entry name" value="DUF4139 DOMAIN-CONTAINING PROTEIN"/>
    <property type="match status" value="1"/>
</dbReference>
<sequence length="637" mass="71763">MKQIILLCFVTQLLWAQSTPVQSTVQQVTVFLNGAQITRSAKISLPIGKSELVFKGISPQINKQSIQVKSEGNFTILSVAHQLGNLLDKTQQDEITKIETQKRQIEDKLNLEKTHLLLFKREEDMLLKNQVVGGQQSGMKVADLKESIDYQRQRMQEVLLKKLELEKNIQKLENDTKNLNQQLTEINAKKDVQMSEIIVSVLAKEAVSNTPVSIAYFVKNAGWTPTYDFRVEKLNQPINISYKANVFQYSGEDWKDVKLTLSTANPYKSGTAPVLQKWVFGQPNDYSDYYENINANPYESPSEVQGKVISKTDKQPVPGVLVQLKNTNLGTSTDMNGNYKLSIPPNLALHQKVLVFSAVGMKSAEATIISTHINITLNEDVQKLEEVVVTGYAKVASDKITAPPPYLQGRIAGVSISRESEQRTVPLDITENNAPTSQSFEILIPYTVPSDGKVYTAEIKQENIPAVFEHFVVPKIDTDVFLYAHIIDWEKYKFLEGEASLFVENTFLGKSNLNLSNRDTLSLSFGRDKNVIVNRTKLKSYQKKQFIGSSKIEQFSYEIVARNTKNESINLLIEDQFPTSANKEVSIDDKEAPEAEINTETGKIKWRINLAPNKEHKVFLKYTIKSPKSGLVVDTSY</sequence>
<evidence type="ECO:0000313" key="4">
    <source>
        <dbReference type="EMBL" id="MFD2523137.1"/>
    </source>
</evidence>
<evidence type="ECO:0000259" key="2">
    <source>
        <dbReference type="Pfam" id="PF13598"/>
    </source>
</evidence>
<dbReference type="Gene3D" id="2.60.40.1120">
    <property type="entry name" value="Carboxypeptidase-like, regulatory domain"/>
    <property type="match status" value="1"/>
</dbReference>